<dbReference type="PANTHER" id="PTHR46538:SF3">
    <property type="entry name" value="PROTEIN KINASE DOMAIN-CONTAINING PROTEIN"/>
    <property type="match status" value="1"/>
</dbReference>
<dbReference type="PANTHER" id="PTHR46538">
    <property type="entry name" value="PROTEIN KINASE DOMAIN-CONTAINING PROTEIN"/>
    <property type="match status" value="1"/>
</dbReference>
<evidence type="ECO:0000256" key="19">
    <source>
        <dbReference type="SAM" id="MobiDB-lite"/>
    </source>
</evidence>
<dbReference type="EC" id="2.7.12.2" evidence="13"/>
<feature type="region of interest" description="Disordered" evidence="19">
    <location>
        <begin position="1855"/>
        <end position="1882"/>
    </location>
</feature>
<feature type="region of interest" description="Disordered" evidence="19">
    <location>
        <begin position="369"/>
        <end position="556"/>
    </location>
</feature>
<feature type="region of interest" description="Disordered" evidence="19">
    <location>
        <begin position="649"/>
        <end position="675"/>
    </location>
</feature>
<comment type="similarity">
    <text evidence="12">Belongs to the protein kinase superfamily. STE Ser/Thr protein kinase family. MAP kinase kinase subfamily.</text>
</comment>
<evidence type="ECO:0000256" key="14">
    <source>
        <dbReference type="ARBA" id="ARBA00049014"/>
    </source>
</evidence>
<dbReference type="InterPro" id="IPR000719">
    <property type="entry name" value="Prot_kinase_dom"/>
</dbReference>
<feature type="compositionally biased region" description="Basic and acidic residues" evidence="19">
    <location>
        <begin position="418"/>
        <end position="456"/>
    </location>
</feature>
<feature type="compositionally biased region" description="Polar residues" evidence="19">
    <location>
        <begin position="849"/>
        <end position="865"/>
    </location>
</feature>
<evidence type="ECO:0000256" key="12">
    <source>
        <dbReference type="ARBA" id="ARBA00038035"/>
    </source>
</evidence>
<evidence type="ECO:0000313" key="21">
    <source>
        <dbReference type="EMBL" id="KAH0816751.1"/>
    </source>
</evidence>
<dbReference type="FunFam" id="3.30.200.20:FF:000040">
    <property type="entry name" value="Dual specificity mitogen-activated protein kinase kinase"/>
    <property type="match status" value="1"/>
</dbReference>
<dbReference type="Pfam" id="PF00069">
    <property type="entry name" value="Pkinase"/>
    <property type="match status" value="2"/>
</dbReference>
<evidence type="ECO:0000256" key="15">
    <source>
        <dbReference type="ARBA" id="ARBA00049299"/>
    </source>
</evidence>
<dbReference type="InterPro" id="IPR011009">
    <property type="entry name" value="Kinase-like_dom_sf"/>
</dbReference>
<dbReference type="GO" id="GO:0043068">
    <property type="term" value="P:positive regulation of programmed cell death"/>
    <property type="evidence" value="ECO:0007669"/>
    <property type="project" value="UniProtKB-ARBA"/>
</dbReference>
<dbReference type="Pfam" id="PF12474">
    <property type="entry name" value="PKK"/>
    <property type="match status" value="2"/>
</dbReference>
<evidence type="ECO:0000256" key="2">
    <source>
        <dbReference type="ARBA" id="ARBA00022527"/>
    </source>
</evidence>
<proteinExistence type="inferred from homology"/>
<sequence length="2131" mass="242170">MDPIYIRLNGVVPKGGRGLAVESIGENEAKKIVSAKMIFPPRIPTNFQIPTMSFFNNIKKVLHFGGNDAKKKKVFNNVRMECDPEEFWDMIGELGDGAYGKVYKAQHKHTGHLAAAKMCRLDGEDDLSDFMIEIDILTETKHPNIVELHEAFQKDQQLWMLIEYCDGGALDSIMTELEKPLTEPQISYVCQNMCKGLLFLHKNHVIHRDLKAGNVLLTMAGGVKLADFGVSAKNKSTMQKHDTFIGTPYWMAPEVVLCETFRDNPYDFKVDVWSMGITLIEFAQMEPPNHEMSPMRVLLKIQKSDPPKLEQPSKWSKEFNDFVSTCLIKDPQKRPTCDELLKHPFINCTLDSKPIRDLLLEYKAEVVEEELTDDDPEDNRTSQVPLDIEDDSTSVKSSEVDNKVNDLESPIVNVEAEEAIKEKSPKEDLTASTTSDKKQVDKKDDVQRKTSRDKGKAPPPPIQPPVQPSSSSSAYKPSPPPLPVLIPNLPTPPSSPITPPATPPHSSPVHPNEVEPRDEAEVREETATMEGPAESKVEAEEEKRPSQEKLHFGDVPVGDTVTVNSQDGTVNNFLVVSPQSERNKLNTSTITINSDLPDPSNSLASNISQVTVVTTHPPVIIDNTQCLSRSSTSPNNSTNEVVIVANETNKTHVESSDDECYPSLDSLEYPPPSEFRDRPLKAKKLDESEVLIVDSGYVINDSGLDVSDDSSRLLDTSHVSVVKIDEEKVQVKDSTSYLSDRSGDNFRSSTSDLSNASSCKTGSSKSDFGDEVRGTSITLDGSSDVNESIVKSKMNGQIVHASSRDDIYKKNSLNGKSYPDSYESALSDRSHSDCGSVRSNDSNRRPVSVSKSIEQSDVESLSIASHESRGSNGKEAKSDRLSELDETEDTVVLRKRAPKAKETILANVNRKTRKRTRKFVIDGVLITTTTSKVICGDEEVYNLSDLHNDRKQELRELKYLQKQEQKQFQDLAFKENVTLEQQDKKFEQERLTLERTYENDLEMLSRQQKMQIEKAEAHQDADLRAMSKKIRGEQERELKMFREGLKQESRLMKAEIDLLPKERRKLEFKLRKEKMEADHLEKEKAFLERLNETHESSLRRLSDSHREKIALMERQFLQQKQQLTRTREAALWEIEEKQIHEKHQLMKRQIKDIFILQRHQMLTRHEKEKEQIKRRAARKEEELLKKQTAERRSLPKRIRAEMKARELMFRESMRISISGTNDPEGEKNKFKEFQEKEKKRYQAEQQRFELKHHRQLEELRAMSDATIKELEQLQNEKRKMLLEHETMKLKQREEAFSRELKEWKALLKPRKQKLEEEMFHELASSTFAKYLPKLHVTGLSTSSSTDQDVQFPLTTPETPSFSLARPSWGSVRSWANDGSRSRGSVLSLSGAAIATETDKKLEEAFACQLEEQERVYGPVSTPLVLPPDLPDLNQDNCKIGLGSTRSKYSTVQKYSRNKMSTSIADENENTDRIDSEATKNEKMFTLKKWNAVAMWSWDVECDTCAICRVQVMDACLRCQAESKKDSYGKQDCVVVWGECNHSFHYCCMSLWQMRRSGNSEENKRIIMDIEVVLKSHDCKYIVQCLGCFITDSEVWICMELMTTCFDKLLKRLGKPIPEEILGKVTVATVEALSYLKDKHGVIHRDVKPSNILLDTKGQVKLCDFGISGRLVDSMAKTRSAGCAAYLAPERIEPDPKNPDYDIRADVWSLGITLVELATGVFPYPNCTTDFEVLTKVLGQDPPSLPETFSLEFREFVKCCLIKDQKQRPKYAKLKNLPFIKKYETKAVNVGEWVVKALKEADAVANTTAPRPNIAQSTLRRFFTSHQRQPQNSQHLAQFLTNITNGNAQCQYKPLKPPEPINRPAEEPPIYQSLPPDGRRGHMSRLSTFQTLNNSHQRNDNQSYLHQRTVDLPHQSTTEPNDGLFKSYSPFKAYQNHVAATKTQQDAASDSERAESSGAAPYKRGVSEGGWRSPSASPLPLRTQYQTNQEQQYNCGNTSPIILQRFYHQQKQQQLAKEAEESGKKRFASYIKLQLGGDRSGRSSRHQSPEPPPRLNRTVSSENQSPLALHRTFLESNSPSLSRRYVSPTPPVPPPRRLSESTSVPGSPQHLRARFHYTPEPQRRLFHNNDVS</sequence>
<keyword evidence="22" id="KW-1185">Reference proteome</keyword>
<comment type="caution">
    <text evidence="21">The sequence shown here is derived from an EMBL/GenBank/DDBJ whole genome shotgun (WGS) entry which is preliminary data.</text>
</comment>
<dbReference type="InterPro" id="IPR051585">
    <property type="entry name" value="STE20_Ser/Thr_Kinases"/>
</dbReference>
<keyword evidence="10" id="KW-0862">Zinc</keyword>
<evidence type="ECO:0000256" key="4">
    <source>
        <dbReference type="ARBA" id="ARBA00022679"/>
    </source>
</evidence>
<keyword evidence="11 17" id="KW-0067">ATP-binding</keyword>
<evidence type="ECO:0000256" key="10">
    <source>
        <dbReference type="ARBA" id="ARBA00022833"/>
    </source>
</evidence>
<dbReference type="GO" id="GO:0008270">
    <property type="term" value="F:zinc ion binding"/>
    <property type="evidence" value="ECO:0007669"/>
    <property type="project" value="UniProtKB-KW"/>
</dbReference>
<dbReference type="CDD" id="cd16466">
    <property type="entry name" value="RING-H2_RBX2"/>
    <property type="match status" value="1"/>
</dbReference>
<evidence type="ECO:0000256" key="8">
    <source>
        <dbReference type="ARBA" id="ARBA00022777"/>
    </source>
</evidence>
<dbReference type="FunFam" id="3.30.200.20:FF:000353">
    <property type="entry name" value="Sterile20-like kinase, isoform B"/>
    <property type="match status" value="1"/>
</dbReference>
<keyword evidence="18" id="KW-0175">Coiled coil</keyword>
<evidence type="ECO:0000256" key="6">
    <source>
        <dbReference type="ARBA" id="ARBA00022741"/>
    </source>
</evidence>
<dbReference type="PROSITE" id="PS00107">
    <property type="entry name" value="PROTEIN_KINASE_ATP"/>
    <property type="match status" value="1"/>
</dbReference>
<keyword evidence="5" id="KW-0479">Metal-binding</keyword>
<feature type="compositionally biased region" description="Pro residues" evidence="19">
    <location>
        <begin position="477"/>
        <end position="506"/>
    </location>
</feature>
<feature type="compositionally biased region" description="Basic and acidic residues" evidence="19">
    <location>
        <begin position="866"/>
        <end position="883"/>
    </location>
</feature>
<feature type="coiled-coil region" evidence="18">
    <location>
        <begin position="1063"/>
        <end position="1097"/>
    </location>
</feature>
<dbReference type="GO" id="GO:0004708">
    <property type="term" value="F:MAP kinase kinase activity"/>
    <property type="evidence" value="ECO:0007669"/>
    <property type="project" value="UniProtKB-EC"/>
</dbReference>
<feature type="coiled-coil region" evidence="18">
    <location>
        <begin position="1231"/>
        <end position="1290"/>
    </location>
</feature>
<reference evidence="21" key="2">
    <citation type="submission" date="2021-08" db="EMBL/GenBank/DDBJ databases">
        <authorList>
            <person name="Eriksson T."/>
        </authorList>
    </citation>
    <scope>NUCLEOTIDE SEQUENCE</scope>
    <source>
        <strain evidence="21">Stoneville</strain>
        <tissue evidence="21">Whole head</tissue>
    </source>
</reference>
<comment type="catalytic activity">
    <reaction evidence="14">
        <text>L-seryl-[protein] + ATP = O-phospho-L-seryl-[protein] + ADP + H(+)</text>
        <dbReference type="Rhea" id="RHEA:17989"/>
        <dbReference type="Rhea" id="RHEA-COMP:9863"/>
        <dbReference type="Rhea" id="RHEA-COMP:11604"/>
        <dbReference type="ChEBI" id="CHEBI:15378"/>
        <dbReference type="ChEBI" id="CHEBI:29999"/>
        <dbReference type="ChEBI" id="CHEBI:30616"/>
        <dbReference type="ChEBI" id="CHEBI:83421"/>
        <dbReference type="ChEBI" id="CHEBI:456216"/>
        <dbReference type="EC" id="2.7.12.2"/>
    </reaction>
</comment>
<evidence type="ECO:0000256" key="5">
    <source>
        <dbReference type="ARBA" id="ARBA00022723"/>
    </source>
</evidence>
<dbReference type="Gene3D" id="1.10.510.10">
    <property type="entry name" value="Transferase(Phosphotransferase) domain 1"/>
    <property type="match status" value="2"/>
</dbReference>
<feature type="binding site" evidence="17">
    <location>
        <position position="117"/>
    </location>
    <ligand>
        <name>ATP</name>
        <dbReference type="ChEBI" id="CHEBI:30616"/>
    </ligand>
</feature>
<gene>
    <name evidence="21" type="ORF">GEV33_006041</name>
</gene>
<feature type="region of interest" description="Disordered" evidence="19">
    <location>
        <begin position="733"/>
        <end position="782"/>
    </location>
</feature>
<evidence type="ECO:0000256" key="1">
    <source>
        <dbReference type="ARBA" id="ARBA00004906"/>
    </source>
</evidence>
<comment type="pathway">
    <text evidence="1">Protein modification; protein ubiquitination.</text>
</comment>
<dbReference type="SUPFAM" id="SSF56112">
    <property type="entry name" value="Protein kinase-like (PK-like)"/>
    <property type="match status" value="2"/>
</dbReference>
<dbReference type="Gene3D" id="6.10.140.2120">
    <property type="match status" value="1"/>
</dbReference>
<dbReference type="GO" id="GO:0016477">
    <property type="term" value="P:cell migration"/>
    <property type="evidence" value="ECO:0007669"/>
    <property type="project" value="UniProtKB-ARBA"/>
</dbReference>
<dbReference type="PROSITE" id="PS00108">
    <property type="entry name" value="PROTEIN_KINASE_ST"/>
    <property type="match status" value="2"/>
</dbReference>
<dbReference type="InterPro" id="IPR022165">
    <property type="entry name" value="PKK"/>
</dbReference>
<dbReference type="Gene3D" id="3.30.40.10">
    <property type="entry name" value="Zinc/RING finger domain, C3HC4 (zinc finger)"/>
    <property type="match status" value="1"/>
</dbReference>
<feature type="region of interest" description="Disordered" evidence="19">
    <location>
        <begin position="1939"/>
        <end position="1979"/>
    </location>
</feature>
<evidence type="ECO:0000256" key="13">
    <source>
        <dbReference type="ARBA" id="ARBA00038999"/>
    </source>
</evidence>
<dbReference type="PROSITE" id="PS50011">
    <property type="entry name" value="PROTEIN_KINASE_DOM"/>
    <property type="match status" value="2"/>
</dbReference>
<keyword evidence="8" id="KW-0418">Kinase</keyword>
<dbReference type="SUPFAM" id="SSF57850">
    <property type="entry name" value="RING/U-box"/>
    <property type="match status" value="1"/>
</dbReference>
<dbReference type="FunFam" id="1.10.510.10:FF:001091">
    <property type="entry name" value="STE family protein kinase"/>
    <property type="match status" value="1"/>
</dbReference>
<dbReference type="GO" id="GO:0005829">
    <property type="term" value="C:cytosol"/>
    <property type="evidence" value="ECO:0007669"/>
    <property type="project" value="UniProtKB-ARBA"/>
</dbReference>
<dbReference type="InterPro" id="IPR013083">
    <property type="entry name" value="Znf_RING/FYVE/PHD"/>
</dbReference>
<dbReference type="GO" id="GO:0010508">
    <property type="term" value="P:positive regulation of autophagy"/>
    <property type="evidence" value="ECO:0007669"/>
    <property type="project" value="UniProtKB-ARBA"/>
</dbReference>
<protein>
    <recommendedName>
        <fullName evidence="13">mitogen-activated protein kinase kinase</fullName>
        <ecNumber evidence="13">2.7.12.2</ecNumber>
    </recommendedName>
</protein>
<comment type="catalytic activity">
    <reaction evidence="15">
        <text>L-threonyl-[protein] + ATP = O-phospho-L-threonyl-[protein] + ADP + H(+)</text>
        <dbReference type="Rhea" id="RHEA:46608"/>
        <dbReference type="Rhea" id="RHEA-COMP:11060"/>
        <dbReference type="Rhea" id="RHEA-COMP:11605"/>
        <dbReference type="ChEBI" id="CHEBI:15378"/>
        <dbReference type="ChEBI" id="CHEBI:30013"/>
        <dbReference type="ChEBI" id="CHEBI:30616"/>
        <dbReference type="ChEBI" id="CHEBI:61977"/>
        <dbReference type="ChEBI" id="CHEBI:456216"/>
        <dbReference type="EC" id="2.7.12.2"/>
    </reaction>
</comment>
<dbReference type="GO" id="GO:0051239">
    <property type="term" value="P:regulation of multicellular organismal process"/>
    <property type="evidence" value="ECO:0007669"/>
    <property type="project" value="UniProtKB-ARBA"/>
</dbReference>
<keyword evidence="6 17" id="KW-0547">Nucleotide-binding</keyword>
<feature type="compositionally biased region" description="Basic and acidic residues" evidence="19">
    <location>
        <begin position="533"/>
        <end position="552"/>
    </location>
</feature>
<evidence type="ECO:0000256" key="3">
    <source>
        <dbReference type="ARBA" id="ARBA00022553"/>
    </source>
</evidence>
<evidence type="ECO:0000313" key="22">
    <source>
        <dbReference type="Proteomes" id="UP000719412"/>
    </source>
</evidence>
<reference evidence="21" key="1">
    <citation type="journal article" date="2020" name="J Insects Food Feed">
        <title>The yellow mealworm (Tenebrio molitor) genome: a resource for the emerging insects as food and feed industry.</title>
        <authorList>
            <person name="Eriksson T."/>
            <person name="Andere A."/>
            <person name="Kelstrup H."/>
            <person name="Emery V."/>
            <person name="Picard C."/>
        </authorList>
    </citation>
    <scope>NUCLEOTIDE SEQUENCE</scope>
    <source>
        <strain evidence="21">Stoneville</strain>
        <tissue evidence="21">Whole head</tissue>
    </source>
</reference>
<dbReference type="FunFam" id="1.10.510.10:FF:000432">
    <property type="entry name" value="mitogen-activated protein kinase kinase 3"/>
    <property type="match status" value="1"/>
</dbReference>
<feature type="domain" description="Protein kinase" evidence="20">
    <location>
        <begin position="1433"/>
        <end position="1779"/>
    </location>
</feature>
<evidence type="ECO:0000256" key="18">
    <source>
        <dbReference type="SAM" id="Coils"/>
    </source>
</evidence>
<feature type="region of interest" description="Disordered" evidence="19">
    <location>
        <begin position="2034"/>
        <end position="2131"/>
    </location>
</feature>
<dbReference type="SMART" id="SM00220">
    <property type="entry name" value="S_TKc"/>
    <property type="match status" value="2"/>
</dbReference>
<feature type="domain" description="Protein kinase" evidence="20">
    <location>
        <begin position="88"/>
        <end position="346"/>
    </location>
</feature>
<dbReference type="EMBL" id="JABDTM020021006">
    <property type="protein sequence ID" value="KAH0816751.1"/>
    <property type="molecule type" value="Genomic_DNA"/>
</dbReference>
<feature type="compositionally biased region" description="Polar residues" evidence="19">
    <location>
        <begin position="2056"/>
        <end position="2065"/>
    </location>
</feature>
<feature type="region of interest" description="Disordered" evidence="19">
    <location>
        <begin position="809"/>
        <end position="889"/>
    </location>
</feature>
<name>A0A8J6HKK2_TENMO</name>
<feature type="coiled-coil region" evidence="18">
    <location>
        <begin position="1162"/>
        <end position="1189"/>
    </location>
</feature>
<evidence type="ECO:0000256" key="16">
    <source>
        <dbReference type="ARBA" id="ARBA00051693"/>
    </source>
</evidence>
<keyword evidence="3" id="KW-0597">Phosphoprotein</keyword>
<evidence type="ECO:0000256" key="11">
    <source>
        <dbReference type="ARBA" id="ARBA00022840"/>
    </source>
</evidence>
<dbReference type="Pfam" id="PF12678">
    <property type="entry name" value="zf-rbx1"/>
    <property type="match status" value="1"/>
</dbReference>
<dbReference type="GO" id="GO:0004674">
    <property type="term" value="F:protein serine/threonine kinase activity"/>
    <property type="evidence" value="ECO:0007669"/>
    <property type="project" value="UniProtKB-KW"/>
</dbReference>
<feature type="compositionally biased region" description="Polar residues" evidence="19">
    <location>
        <begin position="733"/>
        <end position="766"/>
    </location>
</feature>
<dbReference type="GO" id="GO:0005524">
    <property type="term" value="F:ATP binding"/>
    <property type="evidence" value="ECO:0007669"/>
    <property type="project" value="UniProtKB-UniRule"/>
</dbReference>
<keyword evidence="9" id="KW-0833">Ubl conjugation pathway</keyword>
<dbReference type="InterPro" id="IPR017441">
    <property type="entry name" value="Protein_kinase_ATP_BS"/>
</dbReference>
<dbReference type="CDD" id="cd06611">
    <property type="entry name" value="STKc_SLK_like"/>
    <property type="match status" value="1"/>
</dbReference>
<accession>A0A8J6HKK2</accession>
<dbReference type="GO" id="GO:0030707">
    <property type="term" value="P:follicle cell of egg chamber development"/>
    <property type="evidence" value="ECO:0007669"/>
    <property type="project" value="UniProtKB-ARBA"/>
</dbReference>
<keyword evidence="7" id="KW-0863">Zinc-finger</keyword>
<comment type="catalytic activity">
    <reaction evidence="16">
        <text>L-tyrosyl-[protein] + ATP = O-phospho-L-tyrosyl-[protein] + ADP + H(+)</text>
        <dbReference type="Rhea" id="RHEA:10596"/>
        <dbReference type="Rhea" id="RHEA-COMP:10136"/>
        <dbReference type="Rhea" id="RHEA-COMP:20101"/>
        <dbReference type="ChEBI" id="CHEBI:15378"/>
        <dbReference type="ChEBI" id="CHEBI:30616"/>
        <dbReference type="ChEBI" id="CHEBI:46858"/>
        <dbReference type="ChEBI" id="CHEBI:61978"/>
        <dbReference type="ChEBI" id="CHEBI:456216"/>
        <dbReference type="EC" id="2.7.12.2"/>
    </reaction>
</comment>
<evidence type="ECO:0000256" key="17">
    <source>
        <dbReference type="PROSITE-ProRule" id="PRU10141"/>
    </source>
</evidence>
<organism evidence="21 22">
    <name type="scientific">Tenebrio molitor</name>
    <name type="common">Yellow mealworm beetle</name>
    <dbReference type="NCBI Taxonomy" id="7067"/>
    <lineage>
        <taxon>Eukaryota</taxon>
        <taxon>Metazoa</taxon>
        <taxon>Ecdysozoa</taxon>
        <taxon>Arthropoda</taxon>
        <taxon>Hexapoda</taxon>
        <taxon>Insecta</taxon>
        <taxon>Pterygota</taxon>
        <taxon>Neoptera</taxon>
        <taxon>Endopterygota</taxon>
        <taxon>Coleoptera</taxon>
        <taxon>Polyphaga</taxon>
        <taxon>Cucujiformia</taxon>
        <taxon>Tenebrionidae</taxon>
        <taxon>Tenebrio</taxon>
    </lineage>
</organism>
<dbReference type="InterPro" id="IPR008271">
    <property type="entry name" value="Ser/Thr_kinase_AS"/>
</dbReference>
<evidence type="ECO:0000259" key="20">
    <source>
        <dbReference type="PROSITE" id="PS50011"/>
    </source>
</evidence>
<feature type="compositionally biased region" description="Pro residues" evidence="19">
    <location>
        <begin position="457"/>
        <end position="467"/>
    </location>
</feature>
<keyword evidence="2" id="KW-0723">Serine/threonine-protein kinase</keyword>
<dbReference type="InterPro" id="IPR024766">
    <property type="entry name" value="Znf_RING_H2"/>
</dbReference>
<evidence type="ECO:0000256" key="9">
    <source>
        <dbReference type="ARBA" id="ARBA00022786"/>
    </source>
</evidence>
<evidence type="ECO:0000256" key="7">
    <source>
        <dbReference type="ARBA" id="ARBA00022771"/>
    </source>
</evidence>
<dbReference type="Proteomes" id="UP000719412">
    <property type="component" value="Unassembled WGS sequence"/>
</dbReference>
<feature type="compositionally biased region" description="Basic and acidic residues" evidence="19">
    <location>
        <begin position="512"/>
        <end position="526"/>
    </location>
</feature>
<keyword evidence="4" id="KW-0808">Transferase</keyword>
<dbReference type="Gene3D" id="3.30.200.20">
    <property type="entry name" value="Phosphorylase Kinase, domain 1"/>
    <property type="match status" value="1"/>
</dbReference>